<dbReference type="EMBL" id="MZMV01000044">
    <property type="protein sequence ID" value="OWV03376.1"/>
    <property type="molecule type" value="Genomic_DNA"/>
</dbReference>
<keyword evidence="3" id="KW-1185">Reference proteome</keyword>
<organism evidence="2 3">
    <name type="scientific">Micromonospora wenchangensis</name>
    <dbReference type="NCBI Taxonomy" id="1185415"/>
    <lineage>
        <taxon>Bacteria</taxon>
        <taxon>Bacillati</taxon>
        <taxon>Actinomycetota</taxon>
        <taxon>Actinomycetes</taxon>
        <taxon>Micromonosporales</taxon>
        <taxon>Micromonosporaceae</taxon>
        <taxon>Micromonospora</taxon>
    </lineage>
</organism>
<protein>
    <submittedName>
        <fullName evidence="2">Uncharacterized protein</fullName>
    </submittedName>
</protein>
<dbReference type="Proteomes" id="UP000197174">
    <property type="component" value="Unassembled WGS sequence"/>
</dbReference>
<dbReference type="AlphaFoldDB" id="A0A246RH35"/>
<evidence type="ECO:0000256" key="1">
    <source>
        <dbReference type="SAM" id="MobiDB-lite"/>
    </source>
</evidence>
<feature type="compositionally biased region" description="Pro residues" evidence="1">
    <location>
        <begin position="18"/>
        <end position="48"/>
    </location>
</feature>
<name>A0A246RH35_9ACTN</name>
<feature type="region of interest" description="Disordered" evidence="1">
    <location>
        <begin position="1"/>
        <end position="49"/>
    </location>
</feature>
<gene>
    <name evidence="2" type="ORF">B5D80_23140</name>
</gene>
<sequence length="67" mass="7313">MSKIDVTRIPRHPETLTPSPPPPPRPPPPPLPLPAPAPRPPPPRPPPSARVIKRFASRQRLGLTQTS</sequence>
<reference evidence="2 3" key="1">
    <citation type="submission" date="2017-03" db="EMBL/GenBank/DDBJ databases">
        <title>Whole genome sequence of Micromonospora wenchangensis, isolated from mangrove soil.</title>
        <authorList>
            <person name="Yang H."/>
        </authorList>
    </citation>
    <scope>NUCLEOTIDE SEQUENCE [LARGE SCALE GENOMIC DNA]</scope>
    <source>
        <strain evidence="2 3">CCTCC AA 2012002</strain>
    </source>
</reference>
<feature type="compositionally biased region" description="Basic and acidic residues" evidence="1">
    <location>
        <begin position="1"/>
        <end position="14"/>
    </location>
</feature>
<proteinExistence type="predicted"/>
<accession>A0A246RH35</accession>
<comment type="caution">
    <text evidence="2">The sequence shown here is derived from an EMBL/GenBank/DDBJ whole genome shotgun (WGS) entry which is preliminary data.</text>
</comment>
<evidence type="ECO:0000313" key="2">
    <source>
        <dbReference type="EMBL" id="OWV03376.1"/>
    </source>
</evidence>
<evidence type="ECO:0000313" key="3">
    <source>
        <dbReference type="Proteomes" id="UP000197174"/>
    </source>
</evidence>